<evidence type="ECO:0000313" key="11">
    <source>
        <dbReference type="EMBL" id="BBN07176.1"/>
    </source>
</evidence>
<keyword evidence="4 7" id="KW-0067">ATP-binding</keyword>
<feature type="coiled-coil region" evidence="8">
    <location>
        <begin position="940"/>
        <end position="1006"/>
    </location>
</feature>
<feature type="compositionally biased region" description="Polar residues" evidence="9">
    <location>
        <begin position="1173"/>
        <end position="1188"/>
    </location>
</feature>
<dbReference type="EMBL" id="AP019869">
    <property type="protein sequence ID" value="BBN07176.1"/>
    <property type="molecule type" value="Genomic_DNA"/>
</dbReference>
<comment type="similarity">
    <text evidence="1">Belongs to the TRAFAC class myosin-kinesin ATPase superfamily. Kinesin family. KIN-14 subfamily.</text>
</comment>
<sequence length="1298" mass="143428">MDVDDEIVATIPPKTLGRRISEELGKEPRRKSPSVRDSLGEAYVRKVADWLEAGGPRGSMEEMYSSFSEANGHTKSENENASADMFDSTMYFDSTQTWDAAEYALKNAQHPGNATNGRVRRRSAEATYVRNSRMAEKKTDLTQNFTEDLRFEDPLDHHDESDSVGEEQDEPDIPSISQPGSSGTDAIVQNQILDRRSSSSSIPRSPIPELSPNAQNHPIDVVESDSELMTEDYSRILTKLCVRVFNDAEAIKKNPGELVIALNAGSPTPAYSSSGIEYLKDQNYVGGDVLRTEEKIGETAEQALYQTARYGNISYKFTDLPCGDFYVDLHFAEIVFSNGPSGMRVFDVYIQGEKVISDLDVYGEVGSNKALILCAKTCVVNGSLIISFEGVIGNPTISAICVRRAPYSGTIQAPKSIAKTEENVYETSVEPVEVEHKSRRQQVKSKNRAKTAEYEAKLEALKNECHEAWISLQDSNRSIERLQNELVSKSVTIDALANVVETQEAEMKELKDKAEGGMLRWKTAFANLFHEMEVVKANFVILARETKDWITTFPDTTGMTSAVQLLVMEHEELRKKYVEESLERRQLYNKVLELKGNIRVFCRCRPLSSFEVTNGASSVVEFDAVKDNELIVRTGNASKKLFKFDRVFTPQDDQGEVFANTAPVVVSVLDGYNVCIFAYGQTGTGKTFTMEGTTDNRGVNYRTLEELFHVAELRKAQFNYEICVSVLEVYNEQIRDLLAPAPEPDQAVKKLEIRQLAEGGHHVPGLVEAPVQTMTQVWDVLQVGSSARAVESTNSNEHSSRSHCMLCVMVKGQNLITGECTRSKLWLVDLAGSERVAKSDVIGDRLREAQSINKSLSALGDVIAALTTKSSHIPFRNSKLTHLLQDSLGGDSKTLMFVQISPNEDDVGESLCSLNFASRVRGVELGPARKQLDSSELFKYKQLAERAKQEGRTKEEAMKKVEDNLRNTEVKLKIKEHMYQVLVEKMKEKEKAVADLEAQLAAEKKARLAATAALKEKGSQHLEKVPIKEVKVPTERVPERRPLLEKVQEFSEPGSRGGMGSPRVAASPRFSAAPVREPVEKEKPHNENADPQHTEAAEEVPPIKPARTKVVPSRYNSPTIGRKILRKPMRASIASTYTINPVTLTSSFSSDESGPDGAKENARFGNDAGEMHSSATHPQNGSASTTVASAAPQRRAVHFASPVFQKEKMGESKHKQAQQQSQPMHSANVSERSMSLGGASDAKKLGVGKLRRVSIARTFGRFPPGAVGGAQRVLSTAAAIPKGGTTVSQLPKERRWNK</sequence>
<dbReference type="Gene3D" id="3.40.850.10">
    <property type="entry name" value="Kinesin motor domain"/>
    <property type="match status" value="1"/>
</dbReference>
<evidence type="ECO:0000256" key="7">
    <source>
        <dbReference type="PROSITE-ProRule" id="PRU00283"/>
    </source>
</evidence>
<feature type="region of interest" description="Disordered" evidence="9">
    <location>
        <begin position="109"/>
        <end position="218"/>
    </location>
</feature>
<feature type="compositionally biased region" description="Acidic residues" evidence="9">
    <location>
        <begin position="162"/>
        <end position="172"/>
    </location>
</feature>
<evidence type="ECO:0000256" key="2">
    <source>
        <dbReference type="ARBA" id="ARBA00022701"/>
    </source>
</evidence>
<name>A0A176VSB5_MARPO</name>
<dbReference type="PANTHER" id="PTHR47972:SF35">
    <property type="entry name" value="KINESIN-LIKE PROTEIN KIN-14Q"/>
    <property type="match status" value="1"/>
</dbReference>
<feature type="region of interest" description="Disordered" evidence="9">
    <location>
        <begin position="62"/>
        <end position="81"/>
    </location>
</feature>
<dbReference type="Proteomes" id="UP001162541">
    <property type="component" value="Chromosome 4"/>
</dbReference>
<feature type="region of interest" description="Disordered" evidence="9">
    <location>
        <begin position="1143"/>
        <end position="1247"/>
    </location>
</feature>
<evidence type="ECO:0000256" key="3">
    <source>
        <dbReference type="ARBA" id="ARBA00022741"/>
    </source>
</evidence>
<proteinExistence type="inferred from homology"/>
<evidence type="ECO:0000256" key="4">
    <source>
        <dbReference type="ARBA" id="ARBA00022840"/>
    </source>
</evidence>
<dbReference type="SMART" id="SM00129">
    <property type="entry name" value="KISc"/>
    <property type="match status" value="1"/>
</dbReference>
<feature type="compositionally biased region" description="Low complexity" evidence="9">
    <location>
        <begin position="198"/>
        <end position="208"/>
    </location>
</feature>
<dbReference type="InterPro" id="IPR019821">
    <property type="entry name" value="Kinesin_motor_CS"/>
</dbReference>
<keyword evidence="5 8" id="KW-0175">Coiled coil</keyword>
<dbReference type="FunFam" id="3.40.850.10:FF:000057">
    <property type="entry name" value="kinesin-like protein KIN-14R"/>
    <property type="match status" value="1"/>
</dbReference>
<dbReference type="Proteomes" id="UP000077202">
    <property type="component" value="Unassembled WGS sequence"/>
</dbReference>
<evidence type="ECO:0000256" key="8">
    <source>
        <dbReference type="SAM" id="Coils"/>
    </source>
</evidence>
<dbReference type="SUPFAM" id="SSF52540">
    <property type="entry name" value="P-loop containing nucleoside triphosphate hydrolases"/>
    <property type="match status" value="1"/>
</dbReference>
<feature type="compositionally biased region" description="Polar residues" evidence="9">
    <location>
        <begin position="1217"/>
        <end position="1233"/>
    </location>
</feature>
<dbReference type="PROSITE" id="PS00411">
    <property type="entry name" value="KINESIN_MOTOR_1"/>
    <property type="match status" value="1"/>
</dbReference>
<dbReference type="GO" id="GO:0003777">
    <property type="term" value="F:microtubule motor activity"/>
    <property type="evidence" value="ECO:0007669"/>
    <property type="project" value="InterPro"/>
</dbReference>
<organism evidence="12 13">
    <name type="scientific">Marchantia polymorpha subsp. ruderalis</name>
    <dbReference type="NCBI Taxonomy" id="1480154"/>
    <lineage>
        <taxon>Eukaryota</taxon>
        <taxon>Viridiplantae</taxon>
        <taxon>Streptophyta</taxon>
        <taxon>Embryophyta</taxon>
        <taxon>Marchantiophyta</taxon>
        <taxon>Marchantiopsida</taxon>
        <taxon>Marchantiidae</taxon>
        <taxon>Marchantiales</taxon>
        <taxon>Marchantiaceae</taxon>
        <taxon>Marchantia</taxon>
    </lineage>
</organism>
<dbReference type="InterPro" id="IPR027417">
    <property type="entry name" value="P-loop_NTPase"/>
</dbReference>
<evidence type="ECO:0000256" key="9">
    <source>
        <dbReference type="SAM" id="MobiDB-lite"/>
    </source>
</evidence>
<gene>
    <name evidence="12" type="ORF">AXG93_4316s1290</name>
    <name evidence="11" type="ORF">Mp_4g01680</name>
</gene>
<keyword evidence="6 7" id="KW-0505">Motor protein</keyword>
<evidence type="ECO:0000256" key="6">
    <source>
        <dbReference type="ARBA" id="ARBA00023175"/>
    </source>
</evidence>
<feature type="compositionally biased region" description="Basic and acidic residues" evidence="9">
    <location>
        <begin position="1205"/>
        <end position="1214"/>
    </location>
</feature>
<feature type="region of interest" description="Disordered" evidence="9">
    <location>
        <begin position="18"/>
        <end position="37"/>
    </location>
</feature>
<dbReference type="GO" id="GO:0005524">
    <property type="term" value="F:ATP binding"/>
    <property type="evidence" value="ECO:0007669"/>
    <property type="project" value="UniProtKB-UniRule"/>
</dbReference>
<dbReference type="PRINTS" id="PR00380">
    <property type="entry name" value="KINESINHEAVY"/>
</dbReference>
<dbReference type="PROSITE" id="PS50067">
    <property type="entry name" value="KINESIN_MOTOR_2"/>
    <property type="match status" value="1"/>
</dbReference>
<keyword evidence="3 7" id="KW-0547">Nucleotide-binding</keyword>
<dbReference type="InterPro" id="IPR021720">
    <property type="entry name" value="Malectin_dom"/>
</dbReference>
<dbReference type="GO" id="GO:0008017">
    <property type="term" value="F:microtubule binding"/>
    <property type="evidence" value="ECO:0007669"/>
    <property type="project" value="InterPro"/>
</dbReference>
<dbReference type="CDD" id="cd01366">
    <property type="entry name" value="KISc_C_terminal"/>
    <property type="match status" value="1"/>
</dbReference>
<dbReference type="Pfam" id="PF11721">
    <property type="entry name" value="Malectin"/>
    <property type="match status" value="1"/>
</dbReference>
<evidence type="ECO:0000256" key="5">
    <source>
        <dbReference type="ARBA" id="ARBA00023054"/>
    </source>
</evidence>
<reference evidence="11" key="2">
    <citation type="journal article" date="2019" name="Curr. Biol.">
        <title>Chromatin organization in early land plants reveals an ancestral association between H3K27me3, transposons, and constitutive heterochromatin.</title>
        <authorList>
            <person name="Montgomery S.A."/>
            <person name="Tanizawa Y."/>
            <person name="Galik B."/>
            <person name="Wang N."/>
            <person name="Ito T."/>
            <person name="Mochizuki T."/>
            <person name="Akimcheva S."/>
            <person name="Bowman J."/>
            <person name="Cognat V."/>
            <person name="Drouard L."/>
            <person name="Ekker H."/>
            <person name="Houng S."/>
            <person name="Kohchi T."/>
            <person name="Lin S."/>
            <person name="Liu L.D."/>
            <person name="Nakamura Y."/>
            <person name="Valeeva L.R."/>
            <person name="Shakirov E.V."/>
            <person name="Shippen D.E."/>
            <person name="Wei W."/>
            <person name="Yagura M."/>
            <person name="Yamaoka S."/>
            <person name="Yamato K.T."/>
            <person name="Liu C."/>
            <person name="Berger F."/>
        </authorList>
    </citation>
    <scope>NUCLEOTIDE SEQUENCE [LARGE SCALE GENOMIC DNA]</scope>
    <source>
        <strain evidence="11">Tak-1</strain>
    </source>
</reference>
<keyword evidence="2" id="KW-0493">Microtubule</keyword>
<accession>A0A176VSB5</accession>
<keyword evidence="13" id="KW-1185">Reference proteome</keyword>
<reference evidence="14" key="3">
    <citation type="journal article" date="2020" name="Curr. Biol.">
        <title>Chromatin organization in early land plants reveals an ancestral association between H3K27me3, transposons, and constitutive heterochromatin.</title>
        <authorList>
            <person name="Montgomery S.A."/>
            <person name="Tanizawa Y."/>
            <person name="Galik B."/>
            <person name="Wang N."/>
            <person name="Ito T."/>
            <person name="Mochizuki T."/>
            <person name="Akimcheva S."/>
            <person name="Bowman J.L."/>
            <person name="Cognat V."/>
            <person name="Marechal-Drouard L."/>
            <person name="Ekker H."/>
            <person name="Hong S.F."/>
            <person name="Kohchi T."/>
            <person name="Lin S.S."/>
            <person name="Liu L.D."/>
            <person name="Nakamura Y."/>
            <person name="Valeeva L.R."/>
            <person name="Shakirov E.V."/>
            <person name="Shippen D.E."/>
            <person name="Wei W.L."/>
            <person name="Yagura M."/>
            <person name="Yamaoka S."/>
            <person name="Yamato K.T."/>
            <person name="Liu C."/>
            <person name="Berger F."/>
        </authorList>
    </citation>
    <scope>NUCLEOTIDE SEQUENCE [LARGE SCALE GENOMIC DNA]</scope>
    <source>
        <strain evidence="14">Tak-1</strain>
    </source>
</reference>
<evidence type="ECO:0000256" key="1">
    <source>
        <dbReference type="ARBA" id="ARBA00010899"/>
    </source>
</evidence>
<dbReference type="GO" id="GO:0005874">
    <property type="term" value="C:microtubule"/>
    <property type="evidence" value="ECO:0007669"/>
    <property type="project" value="UniProtKB-KW"/>
</dbReference>
<feature type="compositionally biased region" description="Polar residues" evidence="9">
    <location>
        <begin position="175"/>
        <end position="192"/>
    </location>
</feature>
<reference evidence="12 13" key="1">
    <citation type="submission" date="2016-03" db="EMBL/GenBank/DDBJ databases">
        <title>Mechanisms controlling the formation of the plant cell surface in tip-growing cells are functionally conserved among land plants.</title>
        <authorList>
            <person name="Honkanen S."/>
            <person name="Jones V.A."/>
            <person name="Morieri G."/>
            <person name="Champion C."/>
            <person name="Hetherington A.J."/>
            <person name="Kelly S."/>
            <person name="Saint-Marcoux D."/>
            <person name="Proust H."/>
            <person name="Prescott H."/>
            <person name="Dolan L."/>
        </authorList>
    </citation>
    <scope>NUCLEOTIDE SEQUENCE [LARGE SCALE GENOMIC DNA]</scope>
    <source>
        <strain evidence="13">cv. Tak-1 and cv. Tak-2</strain>
        <tissue evidence="12">Whole gametophyte</tissue>
    </source>
</reference>
<dbReference type="InterPro" id="IPR036961">
    <property type="entry name" value="Kinesin_motor_dom_sf"/>
</dbReference>
<protein>
    <recommendedName>
        <fullName evidence="10">Kinesin motor domain-containing protein</fullName>
    </recommendedName>
</protein>
<dbReference type="GO" id="GO:0007018">
    <property type="term" value="P:microtubule-based movement"/>
    <property type="evidence" value="ECO:0007669"/>
    <property type="project" value="InterPro"/>
</dbReference>
<feature type="binding site" evidence="7">
    <location>
        <begin position="680"/>
        <end position="687"/>
    </location>
    <ligand>
        <name>ATP</name>
        <dbReference type="ChEBI" id="CHEBI:30616"/>
    </ligand>
</feature>
<evidence type="ECO:0000313" key="12">
    <source>
        <dbReference type="EMBL" id="OAE23597.1"/>
    </source>
</evidence>
<feature type="compositionally biased region" description="Basic and acidic residues" evidence="9">
    <location>
        <begin position="147"/>
        <end position="161"/>
    </location>
</feature>
<feature type="compositionally biased region" description="Basic and acidic residues" evidence="9">
    <location>
        <begin position="1077"/>
        <end position="1096"/>
    </location>
</feature>
<feature type="domain" description="Kinesin motor" evidence="10">
    <location>
        <begin position="597"/>
        <end position="923"/>
    </location>
</feature>
<evidence type="ECO:0000259" key="10">
    <source>
        <dbReference type="PROSITE" id="PS50067"/>
    </source>
</evidence>
<feature type="region of interest" description="Disordered" evidence="9">
    <location>
        <begin position="1048"/>
        <end position="1115"/>
    </location>
</feature>
<evidence type="ECO:0000313" key="13">
    <source>
        <dbReference type="Proteomes" id="UP000077202"/>
    </source>
</evidence>
<dbReference type="InterPro" id="IPR027640">
    <property type="entry name" value="Kinesin-like_fam"/>
</dbReference>
<dbReference type="InterPro" id="IPR001752">
    <property type="entry name" value="Kinesin_motor_dom"/>
</dbReference>
<dbReference type="Pfam" id="PF00225">
    <property type="entry name" value="Kinesin"/>
    <property type="match status" value="1"/>
</dbReference>
<dbReference type="Gene3D" id="2.60.120.430">
    <property type="entry name" value="Galactose-binding lectin"/>
    <property type="match status" value="1"/>
</dbReference>
<dbReference type="PANTHER" id="PTHR47972">
    <property type="entry name" value="KINESIN-LIKE PROTEIN KLP-3"/>
    <property type="match status" value="1"/>
</dbReference>
<dbReference type="EMBL" id="LVLJ01002823">
    <property type="protein sequence ID" value="OAE23597.1"/>
    <property type="molecule type" value="Genomic_DNA"/>
</dbReference>
<feature type="compositionally biased region" description="Polar residues" evidence="9">
    <location>
        <begin position="1143"/>
        <end position="1152"/>
    </location>
</feature>
<evidence type="ECO:0000313" key="14">
    <source>
        <dbReference type="Proteomes" id="UP001162541"/>
    </source>
</evidence>